<evidence type="ECO:0000313" key="1">
    <source>
        <dbReference type="EMBL" id="CAB4151361.1"/>
    </source>
</evidence>
<protein>
    <submittedName>
        <fullName evidence="1">Uncharacterized protein</fullName>
    </submittedName>
</protein>
<sequence>MKSDPATAARAILTAARKAADGSPVTVQSVKIRPRPAAVLIAWEAGACHGELKLEFTPLPMQLIPEGNPTGIWERGNGVFMSPLGRPMPQALGDIIKAIAFAAAWKADVHFPTGVESAAAAA</sequence>
<accession>A0A6J5MZV5</accession>
<reference evidence="1" key="1">
    <citation type="submission" date="2020-04" db="EMBL/GenBank/DDBJ databases">
        <authorList>
            <person name="Chiriac C."/>
            <person name="Salcher M."/>
            <person name="Ghai R."/>
            <person name="Kavagutti S V."/>
        </authorList>
    </citation>
    <scope>NUCLEOTIDE SEQUENCE</scope>
</reference>
<organism evidence="1">
    <name type="scientific">uncultured Caudovirales phage</name>
    <dbReference type="NCBI Taxonomy" id="2100421"/>
    <lineage>
        <taxon>Viruses</taxon>
        <taxon>Duplodnaviria</taxon>
        <taxon>Heunggongvirae</taxon>
        <taxon>Uroviricota</taxon>
        <taxon>Caudoviricetes</taxon>
        <taxon>Peduoviridae</taxon>
        <taxon>Maltschvirus</taxon>
        <taxon>Maltschvirus maltsch</taxon>
    </lineage>
</organism>
<name>A0A6J5MZV5_9CAUD</name>
<proteinExistence type="predicted"/>
<gene>
    <name evidence="1" type="ORF">UFOVP583_13</name>
</gene>
<dbReference type="EMBL" id="LR796563">
    <property type="protein sequence ID" value="CAB4151361.1"/>
    <property type="molecule type" value="Genomic_DNA"/>
</dbReference>